<dbReference type="Gene3D" id="3.30.2310.20">
    <property type="entry name" value="RelE-like"/>
    <property type="match status" value="1"/>
</dbReference>
<reference evidence="2 3" key="1">
    <citation type="submission" date="2019-12" db="EMBL/GenBank/DDBJ databases">
        <title>Roseobacter cerasinus sp. nov., isolated from seawater around aquaculture.</title>
        <authorList>
            <person name="Muramatsu S."/>
            <person name="Takabe Y."/>
            <person name="Mori K."/>
            <person name="Takaichi S."/>
            <person name="Hanada S."/>
        </authorList>
    </citation>
    <scope>NUCLEOTIDE SEQUENCE [LARGE SCALE GENOMIC DNA]</scope>
    <source>
        <strain evidence="2 3">AI77</strain>
    </source>
</reference>
<dbReference type="InterPro" id="IPR007712">
    <property type="entry name" value="RelE/ParE_toxin"/>
</dbReference>
<name>A0A640VQL2_9RHOB</name>
<gene>
    <name evidence="2" type="ORF">So717_22760</name>
</gene>
<accession>A0A640VQL2</accession>
<dbReference type="Pfam" id="PF05016">
    <property type="entry name" value="ParE_toxin"/>
    <property type="match status" value="1"/>
</dbReference>
<dbReference type="Proteomes" id="UP000436522">
    <property type="component" value="Unassembled WGS sequence"/>
</dbReference>
<protein>
    <recommendedName>
        <fullName evidence="4">Toxin</fullName>
    </recommendedName>
</protein>
<dbReference type="RefSeq" id="WP_159977385.1">
    <property type="nucleotide sequence ID" value="NZ_BLIV01000004.1"/>
</dbReference>
<dbReference type="OrthoDB" id="7173315at2"/>
<dbReference type="EMBL" id="BLIV01000004">
    <property type="protein sequence ID" value="GFE50523.1"/>
    <property type="molecule type" value="Genomic_DNA"/>
</dbReference>
<proteinExistence type="predicted"/>
<evidence type="ECO:0000313" key="2">
    <source>
        <dbReference type="EMBL" id="GFE50523.1"/>
    </source>
</evidence>
<organism evidence="2 3">
    <name type="scientific">Roseobacter cerasinus</name>
    <dbReference type="NCBI Taxonomy" id="2602289"/>
    <lineage>
        <taxon>Bacteria</taxon>
        <taxon>Pseudomonadati</taxon>
        <taxon>Pseudomonadota</taxon>
        <taxon>Alphaproteobacteria</taxon>
        <taxon>Rhodobacterales</taxon>
        <taxon>Roseobacteraceae</taxon>
        <taxon>Roseobacter</taxon>
    </lineage>
</organism>
<keyword evidence="3" id="KW-1185">Reference proteome</keyword>
<dbReference type="InterPro" id="IPR035093">
    <property type="entry name" value="RelE/ParE_toxin_dom_sf"/>
</dbReference>
<keyword evidence="1" id="KW-1277">Toxin-antitoxin system</keyword>
<dbReference type="AlphaFoldDB" id="A0A640VQL2"/>
<evidence type="ECO:0008006" key="4">
    <source>
        <dbReference type="Google" id="ProtNLM"/>
    </source>
</evidence>
<comment type="caution">
    <text evidence="2">The sequence shown here is derived from an EMBL/GenBank/DDBJ whole genome shotgun (WGS) entry which is preliminary data.</text>
</comment>
<evidence type="ECO:0000256" key="1">
    <source>
        <dbReference type="ARBA" id="ARBA00022649"/>
    </source>
</evidence>
<evidence type="ECO:0000313" key="3">
    <source>
        <dbReference type="Proteomes" id="UP000436522"/>
    </source>
</evidence>
<sequence>MKKLSLRITKVADQDLDDLYTEGFTTWGEAQADRYYDGLLERFERICEHPKMYPAVDDIREGYRRSVYEKHAIYYVVEGEAVEIRAVVKYQDVGSRL</sequence>